<sequence>MVKRAGFSLIEAVLSIIIISLISTGVPLIIKQISQTNKTSLLQESVMNAKTYLITTLNAPFTCEHINNNPNELLPIFYGNLNTNGEYIDFYKKWHIQGDGRRNFMPKDGVNLNKSCGANDIKSINDFSGENFNLNGNNLDFIISSAYQIDVKNDNKIFNENEDIKHIKVIATNNDTQINLSGFVANIGDAAELNTKEWR</sequence>
<keyword evidence="3" id="KW-1185">Reference proteome</keyword>
<proteinExistence type="predicted"/>
<name>A0ABS5HJR3_9BACT</name>
<dbReference type="Proteomes" id="UP000682951">
    <property type="component" value="Unassembled WGS sequence"/>
</dbReference>
<accession>A0ABS5HJR3</accession>
<evidence type="ECO:0000256" key="1">
    <source>
        <dbReference type="SAM" id="Phobius"/>
    </source>
</evidence>
<keyword evidence="1" id="KW-0472">Membrane</keyword>
<comment type="caution">
    <text evidence="2">The sequence shown here is derived from an EMBL/GenBank/DDBJ whole genome shotgun (WGS) entry which is preliminary data.</text>
</comment>
<feature type="transmembrane region" description="Helical" evidence="1">
    <location>
        <begin position="12"/>
        <end position="30"/>
    </location>
</feature>
<gene>
    <name evidence="2" type="ORF">KDD93_07400</name>
</gene>
<reference evidence="2 3" key="1">
    <citation type="submission" date="2021-04" db="EMBL/GenBank/DDBJ databases">
        <title>Molecular and phenotypic characterization and identification of bacterial isolates recovered from the Anatolian ground squirrels (Spermophilus xanthoprymnus) and which have the potential to form a new species in the Campylobacter genus.</title>
        <authorList>
            <person name="Aydin F."/>
            <person name="Abay S."/>
            <person name="Kayman T."/>
            <person name="Karakaya E."/>
            <person name="Mustak H.K."/>
            <person name="Mustak I.B."/>
            <person name="Bilgin N."/>
            <person name="Duzler A."/>
            <person name="Sahin O."/>
            <person name="Guran O."/>
            <person name="Saticioglu I.B."/>
        </authorList>
    </citation>
    <scope>NUCLEOTIDE SEQUENCE [LARGE SCALE GENOMIC DNA]</scope>
    <source>
        <strain evidence="3">faydin-G24</strain>
    </source>
</reference>
<dbReference type="RefSeq" id="WP_212142285.1">
    <property type="nucleotide sequence ID" value="NZ_JAGSSW010000007.1"/>
</dbReference>
<keyword evidence="1" id="KW-0812">Transmembrane</keyword>
<keyword evidence="1" id="KW-1133">Transmembrane helix</keyword>
<protein>
    <submittedName>
        <fullName evidence="2">Prepilin-type N-terminal cleavage/methylation domain-containing protein</fullName>
    </submittedName>
</protein>
<evidence type="ECO:0000313" key="3">
    <source>
        <dbReference type="Proteomes" id="UP000682951"/>
    </source>
</evidence>
<dbReference type="EMBL" id="JAGSSW010000007">
    <property type="protein sequence ID" value="MBR8464387.1"/>
    <property type="molecule type" value="Genomic_DNA"/>
</dbReference>
<dbReference type="Pfam" id="PF07963">
    <property type="entry name" value="N_methyl"/>
    <property type="match status" value="1"/>
</dbReference>
<evidence type="ECO:0000313" key="2">
    <source>
        <dbReference type="EMBL" id="MBR8464387.1"/>
    </source>
</evidence>
<organism evidence="2 3">
    <name type="scientific">Campylobacter anatolicus</name>
    <dbReference type="NCBI Taxonomy" id="2829105"/>
    <lineage>
        <taxon>Bacteria</taxon>
        <taxon>Pseudomonadati</taxon>
        <taxon>Campylobacterota</taxon>
        <taxon>Epsilonproteobacteria</taxon>
        <taxon>Campylobacterales</taxon>
        <taxon>Campylobacteraceae</taxon>
        <taxon>Campylobacter</taxon>
    </lineage>
</organism>
<dbReference type="PROSITE" id="PS00409">
    <property type="entry name" value="PROKAR_NTER_METHYL"/>
    <property type="match status" value="1"/>
</dbReference>
<dbReference type="InterPro" id="IPR012902">
    <property type="entry name" value="N_methyl_site"/>
</dbReference>